<dbReference type="PRINTS" id="PR00111">
    <property type="entry name" value="ABHYDROLASE"/>
</dbReference>
<reference evidence="4 5" key="1">
    <citation type="journal article" date="2016" name="Sci. Rep.">
        <title>The Dendrobium catenatum Lindl. genome sequence provides insights into polysaccharide synthase, floral development and adaptive evolution.</title>
        <authorList>
            <person name="Zhang G.Q."/>
            <person name="Xu Q."/>
            <person name="Bian C."/>
            <person name="Tsai W.C."/>
            <person name="Yeh C.M."/>
            <person name="Liu K.W."/>
            <person name="Yoshida K."/>
            <person name="Zhang L.S."/>
            <person name="Chang S.B."/>
            <person name="Chen F."/>
            <person name="Shi Y."/>
            <person name="Su Y.Y."/>
            <person name="Zhang Y.Q."/>
            <person name="Chen L.J."/>
            <person name="Yin Y."/>
            <person name="Lin M."/>
            <person name="Huang H."/>
            <person name="Deng H."/>
            <person name="Wang Z.W."/>
            <person name="Zhu S.L."/>
            <person name="Zhao X."/>
            <person name="Deng C."/>
            <person name="Niu S.C."/>
            <person name="Huang J."/>
            <person name="Wang M."/>
            <person name="Liu G.H."/>
            <person name="Yang H.J."/>
            <person name="Xiao X.J."/>
            <person name="Hsiao Y.Y."/>
            <person name="Wu W.L."/>
            <person name="Chen Y.Y."/>
            <person name="Mitsuda N."/>
            <person name="Ohme-Takagi M."/>
            <person name="Luo Y.B."/>
            <person name="Van de Peer Y."/>
            <person name="Liu Z.J."/>
        </authorList>
    </citation>
    <scope>NUCLEOTIDE SEQUENCE [LARGE SCALE GENOMIC DNA]</scope>
    <source>
        <tissue evidence="4">The whole plant</tissue>
    </source>
</reference>
<dbReference type="InterPro" id="IPR029058">
    <property type="entry name" value="AB_hydrolase_fold"/>
</dbReference>
<evidence type="ECO:0000259" key="3">
    <source>
        <dbReference type="Pfam" id="PF00561"/>
    </source>
</evidence>
<gene>
    <name evidence="4" type="ORF">MA16_Dca009730</name>
</gene>
<reference evidence="4 5" key="2">
    <citation type="journal article" date="2017" name="Nature">
        <title>The Apostasia genome and the evolution of orchids.</title>
        <authorList>
            <person name="Zhang G.Q."/>
            <person name="Liu K.W."/>
            <person name="Li Z."/>
            <person name="Lohaus R."/>
            <person name="Hsiao Y.Y."/>
            <person name="Niu S.C."/>
            <person name="Wang J.Y."/>
            <person name="Lin Y.C."/>
            <person name="Xu Q."/>
            <person name="Chen L.J."/>
            <person name="Yoshida K."/>
            <person name="Fujiwara S."/>
            <person name="Wang Z.W."/>
            <person name="Zhang Y.Q."/>
            <person name="Mitsuda N."/>
            <person name="Wang M."/>
            <person name="Liu G.H."/>
            <person name="Pecoraro L."/>
            <person name="Huang H.X."/>
            <person name="Xiao X.J."/>
            <person name="Lin M."/>
            <person name="Wu X.Y."/>
            <person name="Wu W.L."/>
            <person name="Chen Y.Y."/>
            <person name="Chang S.B."/>
            <person name="Sakamoto S."/>
            <person name="Ohme-Takagi M."/>
            <person name="Yagi M."/>
            <person name="Zeng S.J."/>
            <person name="Shen C.Y."/>
            <person name="Yeh C.M."/>
            <person name="Luo Y.B."/>
            <person name="Tsai W.C."/>
            <person name="Van de Peer Y."/>
            <person name="Liu Z.J."/>
        </authorList>
    </citation>
    <scope>NUCLEOTIDE SEQUENCE [LARGE SCALE GENOMIC DNA]</scope>
    <source>
        <tissue evidence="4">The whole plant</tissue>
    </source>
</reference>
<feature type="domain" description="AB hydrolase-1" evidence="3">
    <location>
        <begin position="86"/>
        <end position="355"/>
    </location>
</feature>
<dbReference type="InterPro" id="IPR000639">
    <property type="entry name" value="Epox_hydrolase-like"/>
</dbReference>
<evidence type="ECO:0000313" key="4">
    <source>
        <dbReference type="EMBL" id="PKU65693.1"/>
    </source>
</evidence>
<evidence type="ECO:0000256" key="1">
    <source>
        <dbReference type="ARBA" id="ARBA00022801"/>
    </source>
</evidence>
<evidence type="ECO:0000256" key="2">
    <source>
        <dbReference type="ARBA" id="ARBA00038334"/>
    </source>
</evidence>
<organism evidence="4 5">
    <name type="scientific">Dendrobium catenatum</name>
    <dbReference type="NCBI Taxonomy" id="906689"/>
    <lineage>
        <taxon>Eukaryota</taxon>
        <taxon>Viridiplantae</taxon>
        <taxon>Streptophyta</taxon>
        <taxon>Embryophyta</taxon>
        <taxon>Tracheophyta</taxon>
        <taxon>Spermatophyta</taxon>
        <taxon>Magnoliopsida</taxon>
        <taxon>Liliopsida</taxon>
        <taxon>Asparagales</taxon>
        <taxon>Orchidaceae</taxon>
        <taxon>Epidendroideae</taxon>
        <taxon>Malaxideae</taxon>
        <taxon>Dendrobiinae</taxon>
        <taxon>Dendrobium</taxon>
    </lineage>
</organism>
<sequence>MYVNFPKYIYNTYNNIYFLNNRPSPLHASSSYHLLLNAETRLRPRRKKKANMVDLGKIEHSRLPIRSDIGNLNLHIAQIGKGELGTVVFLHGFPEIWYTWRYQMIAVADAGFRAIAPDFRGYGLSDQPPEPEKATFEDLIGDLLGILDALGVPKAFLISKDFGAFPAYHFAIRHPDRVQGLVTLGIPYTPTGFEQMLSLPEGFYIKRWREPGRAEADFGRHDAKTVVRNVYILFSKSEIPIAAEGQEIMDLVDPSTPLPPWFTEEDLEAYGALYKNSGFRFPLQIPYRQLSEQRPVAADPTIKQPALLIMGEKDYVIKFPGIGEYVRSETQKKFIPNLELKFLPEGSHFVHEQNPEEVNELILDFLKRNI</sequence>
<dbReference type="STRING" id="906689.A0A2I0VQN5"/>
<dbReference type="Gene3D" id="3.40.50.1820">
    <property type="entry name" value="alpha/beta hydrolase"/>
    <property type="match status" value="1"/>
</dbReference>
<dbReference type="GO" id="GO:0016787">
    <property type="term" value="F:hydrolase activity"/>
    <property type="evidence" value="ECO:0007669"/>
    <property type="project" value="UniProtKB-KW"/>
</dbReference>
<protein>
    <recommendedName>
        <fullName evidence="3">AB hydrolase-1 domain-containing protein</fullName>
    </recommendedName>
</protein>
<dbReference type="AlphaFoldDB" id="A0A2I0VQN5"/>
<dbReference type="SUPFAM" id="SSF53474">
    <property type="entry name" value="alpha/beta-Hydrolases"/>
    <property type="match status" value="1"/>
</dbReference>
<keyword evidence="1" id="KW-0378">Hydrolase</keyword>
<accession>A0A2I0VQN5</accession>
<dbReference type="EMBL" id="KZ503318">
    <property type="protein sequence ID" value="PKU65693.1"/>
    <property type="molecule type" value="Genomic_DNA"/>
</dbReference>
<keyword evidence="5" id="KW-1185">Reference proteome</keyword>
<dbReference type="PANTHER" id="PTHR43329">
    <property type="entry name" value="EPOXIDE HYDROLASE"/>
    <property type="match status" value="1"/>
</dbReference>
<dbReference type="InterPro" id="IPR000073">
    <property type="entry name" value="AB_hydrolase_1"/>
</dbReference>
<comment type="similarity">
    <text evidence="2">Belongs to the AB hydrolase superfamily. Epoxide hydrolase family.</text>
</comment>
<dbReference type="Proteomes" id="UP000233837">
    <property type="component" value="Unassembled WGS sequence"/>
</dbReference>
<evidence type="ECO:0000313" key="5">
    <source>
        <dbReference type="Proteomes" id="UP000233837"/>
    </source>
</evidence>
<dbReference type="Pfam" id="PF00561">
    <property type="entry name" value="Abhydrolase_1"/>
    <property type="match status" value="1"/>
</dbReference>
<proteinExistence type="inferred from homology"/>
<dbReference type="PRINTS" id="PR00412">
    <property type="entry name" value="EPOXHYDRLASE"/>
</dbReference>
<name>A0A2I0VQN5_9ASPA</name>